<gene>
    <name evidence="6" type="ORF">Bca52824_025958</name>
</gene>
<organism evidence="6 7">
    <name type="scientific">Brassica carinata</name>
    <name type="common">Ethiopian mustard</name>
    <name type="synonym">Abyssinian cabbage</name>
    <dbReference type="NCBI Taxonomy" id="52824"/>
    <lineage>
        <taxon>Eukaryota</taxon>
        <taxon>Viridiplantae</taxon>
        <taxon>Streptophyta</taxon>
        <taxon>Embryophyta</taxon>
        <taxon>Tracheophyta</taxon>
        <taxon>Spermatophyta</taxon>
        <taxon>Magnoliopsida</taxon>
        <taxon>eudicotyledons</taxon>
        <taxon>Gunneridae</taxon>
        <taxon>Pentapetalae</taxon>
        <taxon>rosids</taxon>
        <taxon>malvids</taxon>
        <taxon>Brassicales</taxon>
        <taxon>Brassicaceae</taxon>
        <taxon>Brassiceae</taxon>
        <taxon>Brassica</taxon>
    </lineage>
</organism>
<reference evidence="6 7" key="1">
    <citation type="submission" date="2020-02" db="EMBL/GenBank/DDBJ databases">
        <authorList>
            <person name="Ma Q."/>
            <person name="Huang Y."/>
            <person name="Song X."/>
            <person name="Pei D."/>
        </authorList>
    </citation>
    <scope>NUCLEOTIDE SEQUENCE [LARGE SCALE GENOMIC DNA]</scope>
    <source>
        <strain evidence="6">Sxm20200214</strain>
        <tissue evidence="6">Leaf</tissue>
    </source>
</reference>
<feature type="region of interest" description="Disordered" evidence="5">
    <location>
        <begin position="1"/>
        <end position="40"/>
    </location>
</feature>
<evidence type="ECO:0000256" key="4">
    <source>
        <dbReference type="ARBA" id="ARBA00023242"/>
    </source>
</evidence>
<feature type="compositionally biased region" description="Low complexity" evidence="5">
    <location>
        <begin position="76"/>
        <end position="93"/>
    </location>
</feature>
<evidence type="ECO:0000313" key="6">
    <source>
        <dbReference type="EMBL" id="KAG2306210.1"/>
    </source>
</evidence>
<protein>
    <recommendedName>
        <fullName evidence="8">Myb-like domain-containing protein</fullName>
    </recommendedName>
</protein>
<feature type="compositionally biased region" description="Basic and acidic residues" evidence="5">
    <location>
        <begin position="16"/>
        <end position="40"/>
    </location>
</feature>
<feature type="region of interest" description="Disordered" evidence="5">
    <location>
        <begin position="76"/>
        <end position="203"/>
    </location>
</feature>
<sequence>MTDEQKKALDEEEKAVEEREKINKEGEKETEDSVKVVDDQLKEVEIEKRQAEDLDSSEHAETTVLSTTLQNFVNSSAPATTSATGPSTSLALTPPAPPESSLPASRPQTVASSFSPLRPPQQTSGIVLTSPATTGPSTSLTLSPPAPPESSLPAATFSRSQTVASSSFSPLRPPSGIVPTPPESSLPAATFPRPPTGASSFSPLRPASGNLLTAPTFATLPFFPSRNISTQPVFVGPPDVTLGPRNAARFTWTPQQKQSFDEAIQRLGGLYGKSVTATAKDVKELMEDDDVTESQIANRIQNMRRKHPRDDGGESSSGKKQC</sequence>
<evidence type="ECO:0000256" key="1">
    <source>
        <dbReference type="ARBA" id="ARBA00004123"/>
    </source>
</evidence>
<keyword evidence="3" id="KW-0804">Transcription</keyword>
<dbReference type="GO" id="GO:0003677">
    <property type="term" value="F:DNA binding"/>
    <property type="evidence" value="ECO:0007669"/>
    <property type="project" value="InterPro"/>
</dbReference>
<dbReference type="AlphaFoldDB" id="A0A8X7V7F9"/>
<feature type="compositionally biased region" description="Low complexity" evidence="5">
    <location>
        <begin position="128"/>
        <end position="143"/>
    </location>
</feature>
<comment type="subcellular location">
    <subcellularLocation>
        <location evidence="1">Nucleus</location>
    </subcellularLocation>
</comment>
<feature type="compositionally biased region" description="Polar residues" evidence="5">
    <location>
        <begin position="157"/>
        <end position="169"/>
    </location>
</feature>
<feature type="region of interest" description="Disordered" evidence="5">
    <location>
        <begin position="289"/>
        <end position="322"/>
    </location>
</feature>
<comment type="caution">
    <text evidence="6">The sequence shown here is derived from an EMBL/GenBank/DDBJ whole genome shotgun (WGS) entry which is preliminary data.</text>
</comment>
<dbReference type="Gene3D" id="1.10.10.60">
    <property type="entry name" value="Homeodomain-like"/>
    <property type="match status" value="1"/>
</dbReference>
<evidence type="ECO:0000313" key="7">
    <source>
        <dbReference type="Proteomes" id="UP000886595"/>
    </source>
</evidence>
<name>A0A8X7V7F9_BRACI</name>
<evidence type="ECO:0000256" key="5">
    <source>
        <dbReference type="SAM" id="MobiDB-lite"/>
    </source>
</evidence>
<keyword evidence="7" id="KW-1185">Reference proteome</keyword>
<dbReference type="Proteomes" id="UP000886595">
    <property type="component" value="Unassembled WGS sequence"/>
</dbReference>
<evidence type="ECO:0008006" key="8">
    <source>
        <dbReference type="Google" id="ProtNLM"/>
    </source>
</evidence>
<keyword evidence="4" id="KW-0539">Nucleus</keyword>
<dbReference type="InterPro" id="IPR006447">
    <property type="entry name" value="Myb_dom_plants"/>
</dbReference>
<dbReference type="SUPFAM" id="SSF46689">
    <property type="entry name" value="Homeodomain-like"/>
    <property type="match status" value="1"/>
</dbReference>
<dbReference type="NCBIfam" id="TIGR01557">
    <property type="entry name" value="myb_SHAQKYF"/>
    <property type="match status" value="1"/>
</dbReference>
<evidence type="ECO:0000256" key="2">
    <source>
        <dbReference type="ARBA" id="ARBA00023015"/>
    </source>
</evidence>
<dbReference type="GO" id="GO:0005634">
    <property type="term" value="C:nucleus"/>
    <property type="evidence" value="ECO:0007669"/>
    <property type="project" value="UniProtKB-SubCell"/>
</dbReference>
<evidence type="ECO:0000256" key="3">
    <source>
        <dbReference type="ARBA" id="ARBA00023163"/>
    </source>
</evidence>
<accession>A0A8X7V7F9</accession>
<proteinExistence type="predicted"/>
<keyword evidence="2" id="KW-0805">Transcription regulation</keyword>
<dbReference type="InterPro" id="IPR009057">
    <property type="entry name" value="Homeodomain-like_sf"/>
</dbReference>
<dbReference type="EMBL" id="JAAMPC010000006">
    <property type="protein sequence ID" value="KAG2306210.1"/>
    <property type="molecule type" value="Genomic_DNA"/>
</dbReference>
<feature type="compositionally biased region" description="Polar residues" evidence="5">
    <location>
        <begin position="106"/>
        <end position="127"/>
    </location>
</feature>